<dbReference type="PANTHER" id="PTHR42813">
    <property type="entry name" value="ZINC-TYPE ALCOHOL DEHYDROGENASE-LIKE"/>
    <property type="match status" value="1"/>
</dbReference>
<gene>
    <name evidence="8" type="ORF">CTZ28_34220</name>
</gene>
<dbReference type="InterPro" id="IPR013154">
    <property type="entry name" value="ADH-like_N"/>
</dbReference>
<dbReference type="InterPro" id="IPR020843">
    <property type="entry name" value="ER"/>
</dbReference>
<dbReference type="OrthoDB" id="241504at2"/>
<evidence type="ECO:0000256" key="2">
    <source>
        <dbReference type="ARBA" id="ARBA00008072"/>
    </source>
</evidence>
<organism evidence="8 9">
    <name type="scientific">Streptomyces shenzhenensis</name>
    <dbReference type="NCBI Taxonomy" id="943815"/>
    <lineage>
        <taxon>Bacteria</taxon>
        <taxon>Bacillati</taxon>
        <taxon>Actinomycetota</taxon>
        <taxon>Actinomycetes</taxon>
        <taxon>Kitasatosporales</taxon>
        <taxon>Streptomycetaceae</taxon>
        <taxon>Streptomyces</taxon>
    </lineage>
</organism>
<dbReference type="InterPro" id="IPR011032">
    <property type="entry name" value="GroES-like_sf"/>
</dbReference>
<dbReference type="SMART" id="SM00829">
    <property type="entry name" value="PKS_ER"/>
    <property type="match status" value="1"/>
</dbReference>
<dbReference type="EMBL" id="PENI01000030">
    <property type="protein sequence ID" value="RMB81467.1"/>
    <property type="molecule type" value="Genomic_DNA"/>
</dbReference>
<dbReference type="GO" id="GO:0016491">
    <property type="term" value="F:oxidoreductase activity"/>
    <property type="evidence" value="ECO:0007669"/>
    <property type="project" value="UniProtKB-KW"/>
</dbReference>
<evidence type="ECO:0000256" key="3">
    <source>
        <dbReference type="ARBA" id="ARBA00022723"/>
    </source>
</evidence>
<comment type="cofactor">
    <cofactor evidence="1 6">
        <name>Zn(2+)</name>
        <dbReference type="ChEBI" id="CHEBI:29105"/>
    </cofactor>
</comment>
<proteinExistence type="inferred from homology"/>
<dbReference type="AlphaFoldDB" id="A0A3M0HWN9"/>
<dbReference type="SUPFAM" id="SSF50129">
    <property type="entry name" value="GroES-like"/>
    <property type="match status" value="1"/>
</dbReference>
<dbReference type="Gene3D" id="3.40.50.720">
    <property type="entry name" value="NAD(P)-binding Rossmann-like Domain"/>
    <property type="match status" value="1"/>
</dbReference>
<dbReference type="InterPro" id="IPR002328">
    <property type="entry name" value="ADH_Zn_CS"/>
</dbReference>
<dbReference type="Gene3D" id="3.90.180.10">
    <property type="entry name" value="Medium-chain alcohol dehydrogenases, catalytic domain"/>
    <property type="match status" value="1"/>
</dbReference>
<keyword evidence="9" id="KW-1185">Reference proteome</keyword>
<evidence type="ECO:0000256" key="1">
    <source>
        <dbReference type="ARBA" id="ARBA00001947"/>
    </source>
</evidence>
<comment type="caution">
    <text evidence="8">The sequence shown here is derived from an EMBL/GenBank/DDBJ whole genome shotgun (WGS) entry which is preliminary data.</text>
</comment>
<keyword evidence="4 6" id="KW-0862">Zinc</keyword>
<dbReference type="PROSITE" id="PS00059">
    <property type="entry name" value="ADH_ZINC"/>
    <property type="match status" value="1"/>
</dbReference>
<dbReference type="InterPro" id="IPR036291">
    <property type="entry name" value="NAD(P)-bd_dom_sf"/>
</dbReference>
<dbReference type="Pfam" id="PF08240">
    <property type="entry name" value="ADH_N"/>
    <property type="match status" value="1"/>
</dbReference>
<dbReference type="InterPro" id="IPR013149">
    <property type="entry name" value="ADH-like_C"/>
</dbReference>
<evidence type="ECO:0000256" key="4">
    <source>
        <dbReference type="ARBA" id="ARBA00022833"/>
    </source>
</evidence>
<keyword evidence="3 6" id="KW-0479">Metal-binding</keyword>
<dbReference type="Pfam" id="PF00107">
    <property type="entry name" value="ADH_zinc_N"/>
    <property type="match status" value="1"/>
</dbReference>
<dbReference type="CDD" id="cd08286">
    <property type="entry name" value="FDH_like_ADH2"/>
    <property type="match status" value="1"/>
</dbReference>
<evidence type="ECO:0000256" key="6">
    <source>
        <dbReference type="RuleBase" id="RU361277"/>
    </source>
</evidence>
<dbReference type="GO" id="GO:0008270">
    <property type="term" value="F:zinc ion binding"/>
    <property type="evidence" value="ECO:0007669"/>
    <property type="project" value="InterPro"/>
</dbReference>
<evidence type="ECO:0000256" key="5">
    <source>
        <dbReference type="ARBA" id="ARBA00023002"/>
    </source>
</evidence>
<dbReference type="SUPFAM" id="SSF51735">
    <property type="entry name" value="NAD(P)-binding Rossmann-fold domains"/>
    <property type="match status" value="1"/>
</dbReference>
<protein>
    <submittedName>
        <fullName evidence="8">Alcohol dehydrogenase</fullName>
    </submittedName>
</protein>
<accession>A0A3M0HWN9</accession>
<feature type="domain" description="Enoyl reductase (ER)" evidence="7">
    <location>
        <begin position="8"/>
        <end position="349"/>
    </location>
</feature>
<comment type="similarity">
    <text evidence="2 6">Belongs to the zinc-containing alcohol dehydrogenase family.</text>
</comment>
<reference evidence="8 9" key="1">
    <citation type="submission" date="2017-11" db="EMBL/GenBank/DDBJ databases">
        <title>Draft genome of actinobacteria isolated from guarana (Paullinia cupana (Mart.) Ducke.</title>
        <authorList>
            <person name="Siqueira K.A."/>
            <person name="Liotti R.G."/>
            <person name="Mendes T.A.O."/>
            <person name="Soares M.A."/>
        </authorList>
    </citation>
    <scope>NUCLEOTIDE SEQUENCE [LARGE SCALE GENOMIC DNA]</scope>
    <source>
        <strain evidence="8 9">193</strain>
    </source>
</reference>
<evidence type="ECO:0000259" key="7">
    <source>
        <dbReference type="SMART" id="SM00829"/>
    </source>
</evidence>
<name>A0A3M0HWN9_9ACTN</name>
<sequence length="351" mass="36532">MKALVHHGAGHKSWDTVPDPTIEAPTDVIVKIDATTICGSDLHILKGDVPSVAEGRVLGHEGVGTVVATGSAVSTLATGDQVIIACIKNCGRCAYCRRGLHSHCAGDEGAPGMGWILGHLVHGTQAEYVRVPYAETSLHRLPEGVTPAEGVMLSDILPTGFEIGVRYGRVKPGDTVAVIGAGPVGLAVSATAGLQGAARIIAIDIDDHRAQQALSFGATHAVNSGGSGWQDEVRALTDGDGVDVAVEAVGIPHTFAMALDLVRPGGNVANVGVHGKPVELPLQDLWIKNIAISMGLVNTDTLPMLLRLVRDGRLPVDRFASHHFPLDRILDAYDTFADAAKTNALKVVLGG</sequence>
<evidence type="ECO:0000313" key="9">
    <source>
        <dbReference type="Proteomes" id="UP000270471"/>
    </source>
</evidence>
<dbReference type="RefSeq" id="WP_121893661.1">
    <property type="nucleotide sequence ID" value="NZ_JBEXWZ010000034.1"/>
</dbReference>
<evidence type="ECO:0000313" key="8">
    <source>
        <dbReference type="EMBL" id="RMB81467.1"/>
    </source>
</evidence>
<keyword evidence="5" id="KW-0560">Oxidoreductase</keyword>
<dbReference type="Proteomes" id="UP000270471">
    <property type="component" value="Unassembled WGS sequence"/>
</dbReference>
<dbReference type="PANTHER" id="PTHR42813:SF4">
    <property type="entry name" value="NADP-DEPENDENT ISOPROPANOL DEHYDROGENASE"/>
    <property type="match status" value="1"/>
</dbReference>